<evidence type="ECO:0000313" key="2">
    <source>
        <dbReference type="EMBL" id="RXR16311.1"/>
    </source>
</evidence>
<evidence type="ECO:0000259" key="1">
    <source>
        <dbReference type="Pfam" id="PF12728"/>
    </source>
</evidence>
<reference evidence="3" key="1">
    <citation type="submission" date="2019-01" db="EMBL/GenBank/DDBJ databases">
        <title>Cytophagaceae bacterium strain CAR-16.</title>
        <authorList>
            <person name="Chen W.-M."/>
        </authorList>
    </citation>
    <scope>NUCLEOTIDE SEQUENCE [LARGE SCALE GENOMIC DNA]</scope>
    <source>
        <strain evidence="3">LLJ-11</strain>
    </source>
</reference>
<dbReference type="InterPro" id="IPR010093">
    <property type="entry name" value="SinI_DNA-bd"/>
</dbReference>
<dbReference type="Gene3D" id="1.10.10.60">
    <property type="entry name" value="Homeodomain-like"/>
    <property type="match status" value="1"/>
</dbReference>
<dbReference type="AlphaFoldDB" id="A0A4V1N1P5"/>
<keyword evidence="3" id="KW-1185">Reference proteome</keyword>
<protein>
    <submittedName>
        <fullName evidence="2">DNA-binding protein</fullName>
    </submittedName>
</protein>
<organism evidence="2 3">
    <name type="scientific">Flavobacterium amnicola</name>
    <dbReference type="NCBI Taxonomy" id="2506422"/>
    <lineage>
        <taxon>Bacteria</taxon>
        <taxon>Pseudomonadati</taxon>
        <taxon>Bacteroidota</taxon>
        <taxon>Flavobacteriia</taxon>
        <taxon>Flavobacteriales</taxon>
        <taxon>Flavobacteriaceae</taxon>
        <taxon>Flavobacterium</taxon>
    </lineage>
</organism>
<dbReference type="Pfam" id="PF12728">
    <property type="entry name" value="HTH_17"/>
    <property type="match status" value="1"/>
</dbReference>
<proteinExistence type="predicted"/>
<sequence>MSSNIEVLRICQYCNNEFIAKKTTTKHCSHKCASRAYKQRLKVLKIEESNAETFKIKNKTIVDLKEKEFLTVKEVSLLLGFSTRTLYRMINENKLNAHKFTERKTIVKRSDIDLLFEQPKPQQSKTNLLEPIKNPEIIDCYTISEIVEKFNISNGALYNLIKRKNINKFSKGKYTYIAKRDIDIIF</sequence>
<gene>
    <name evidence="2" type="ORF">EQG63_11860</name>
</gene>
<dbReference type="NCBIfam" id="TIGR01764">
    <property type="entry name" value="excise"/>
    <property type="match status" value="1"/>
</dbReference>
<evidence type="ECO:0000313" key="3">
    <source>
        <dbReference type="Proteomes" id="UP000290283"/>
    </source>
</evidence>
<accession>A0A4V1N1P5</accession>
<comment type="caution">
    <text evidence="2">The sequence shown here is derived from an EMBL/GenBank/DDBJ whole genome shotgun (WGS) entry which is preliminary data.</text>
</comment>
<feature type="domain" description="Helix-turn-helix" evidence="1">
    <location>
        <begin position="69"/>
        <end position="118"/>
    </location>
</feature>
<dbReference type="EMBL" id="SBKO01000006">
    <property type="protein sequence ID" value="RXR16311.1"/>
    <property type="molecule type" value="Genomic_DNA"/>
</dbReference>
<keyword evidence="2" id="KW-0238">DNA-binding</keyword>
<dbReference type="Proteomes" id="UP000290283">
    <property type="component" value="Unassembled WGS sequence"/>
</dbReference>
<dbReference type="OrthoDB" id="1003442at2"/>
<dbReference type="GO" id="GO:0003677">
    <property type="term" value="F:DNA binding"/>
    <property type="evidence" value="ECO:0007669"/>
    <property type="project" value="UniProtKB-KW"/>
</dbReference>
<dbReference type="RefSeq" id="WP_129436589.1">
    <property type="nucleotide sequence ID" value="NZ_SBKO01000006.1"/>
</dbReference>
<name>A0A4V1N1P5_9FLAO</name>
<dbReference type="InterPro" id="IPR041657">
    <property type="entry name" value="HTH_17"/>
</dbReference>